<evidence type="ECO:0000313" key="1">
    <source>
        <dbReference type="EMBL" id="WDR07308.1"/>
    </source>
</evidence>
<keyword evidence="2" id="KW-1185">Reference proteome</keyword>
<protein>
    <submittedName>
        <fullName evidence="1">Uncharacterized protein</fullName>
    </submittedName>
</protein>
<evidence type="ECO:0000313" key="2">
    <source>
        <dbReference type="Proteomes" id="UP001222118"/>
    </source>
</evidence>
<dbReference type="Proteomes" id="UP001222118">
    <property type="component" value="Chromosome"/>
</dbReference>
<accession>A0ABY7Z0Z0</accession>
<dbReference type="EMBL" id="CP118247">
    <property type="protein sequence ID" value="WDR07308.1"/>
    <property type="molecule type" value="Genomic_DNA"/>
</dbReference>
<dbReference type="RefSeq" id="WP_282212821.1">
    <property type="nucleotide sequence ID" value="NZ_CP118247.1"/>
</dbReference>
<proteinExistence type="predicted"/>
<organism evidence="1 2">
    <name type="scientific">Devosia rhodophyticola</name>
    <dbReference type="NCBI Taxonomy" id="3026423"/>
    <lineage>
        <taxon>Bacteria</taxon>
        <taxon>Pseudomonadati</taxon>
        <taxon>Pseudomonadota</taxon>
        <taxon>Alphaproteobacteria</taxon>
        <taxon>Hyphomicrobiales</taxon>
        <taxon>Devosiaceae</taxon>
        <taxon>Devosia</taxon>
    </lineage>
</organism>
<reference evidence="1 2" key="1">
    <citation type="submission" date="2023-02" db="EMBL/GenBank/DDBJ databases">
        <title>Devosia chondri sp. nov., isolated from the phycosphere of marine algae.</title>
        <authorList>
            <person name="Kim J.M."/>
            <person name="Lee J.K."/>
            <person name="Choi B.J."/>
            <person name="Bayburt H."/>
            <person name="Jeon C.O."/>
        </authorList>
    </citation>
    <scope>NUCLEOTIDE SEQUENCE [LARGE SCALE GENOMIC DNA]</scope>
    <source>
        <strain evidence="1 2">G2-5</strain>
    </source>
</reference>
<name>A0ABY7Z0Z0_9HYPH</name>
<sequence length="131" mass="14916">MVIETWPKFEDNHRQRALDGFQGLSVIEQAQLITAARRYPEQCRVEAARKGRSFDQHVMFTKTLPKWIEERRWVGTKPAPSTEGTVAVKRNDPLFEICARIEGKRVALSSQLSWSFKLETVALAKSEVSAA</sequence>
<gene>
    <name evidence="1" type="ORF">PSQ90_07785</name>
</gene>